<evidence type="ECO:0000313" key="17">
    <source>
        <dbReference type="Proteomes" id="UP001057532"/>
    </source>
</evidence>
<sequence>MKLQVYNSLHNQLETFTPLEPGKVKMYVCGPTVYNYIHIGNARSVVAFDTIRRYLEYLGYEVTYVSNFTDVDDKLIKAAQAEHVTVLELADRYIQAYYEDTQALNVQPATVHPRATDNIAEIIAFVQDLIEKGDAYQVEGDVYYRARRFASYGELGHEDLDTLEHGASEHVASAELAKKEDPIDFALWKAAKPGEIAWDSPWGAGRPGWHIECSVMATKYLGNTIDIHGGGIDLEFPHHENERAQSEAKTGQTFVRYWLHNGFVTVGAADEKMSKSQGNFVTVHELLKTVDPQVLRLLMATTQYRRPIRFSEAGLAEAQTNLKKLQTAYQNLSYRLQDAEPGSDFKLEQEVRQVQADFQDAMNSDFNVQNGIASVYELAKLSNVYAQRPVVFQATLTLMQQRLAGLAAIFGIKLATEELADADVEALIAEREQARADKDFARSDAIRDQLREQGIVLEDTPQGTRFRRES</sequence>
<dbReference type="Gene3D" id="3.40.50.620">
    <property type="entry name" value="HUPs"/>
    <property type="match status" value="1"/>
</dbReference>
<feature type="binding site" evidence="13">
    <location>
        <position position="275"/>
    </location>
    <ligand>
        <name>ATP</name>
        <dbReference type="ChEBI" id="CHEBI:30616"/>
    </ligand>
</feature>
<evidence type="ECO:0000256" key="12">
    <source>
        <dbReference type="ARBA" id="ARBA00047398"/>
    </source>
</evidence>
<feature type="coiled-coil region" evidence="14">
    <location>
        <begin position="308"/>
        <end position="335"/>
    </location>
</feature>
<evidence type="ECO:0000256" key="5">
    <source>
        <dbReference type="ARBA" id="ARBA00022598"/>
    </source>
</evidence>
<dbReference type="SUPFAM" id="SSF52374">
    <property type="entry name" value="Nucleotidylyl transferase"/>
    <property type="match status" value="1"/>
</dbReference>
<feature type="binding site" evidence="13">
    <location>
        <position position="242"/>
    </location>
    <ligand>
        <name>Zn(2+)</name>
        <dbReference type="ChEBI" id="CHEBI:29105"/>
    </ligand>
</feature>
<dbReference type="Pfam" id="PF09190">
    <property type="entry name" value="DALR_2"/>
    <property type="match status" value="1"/>
</dbReference>
<dbReference type="GO" id="GO:0004817">
    <property type="term" value="F:cysteine-tRNA ligase activity"/>
    <property type="evidence" value="ECO:0007669"/>
    <property type="project" value="UniProtKB-EC"/>
</dbReference>
<dbReference type="EMBL" id="CP097478">
    <property type="protein sequence ID" value="USS93573.1"/>
    <property type="molecule type" value="Genomic_DNA"/>
</dbReference>
<keyword evidence="5 13" id="KW-0436">Ligase</keyword>
<dbReference type="InterPro" id="IPR014729">
    <property type="entry name" value="Rossmann-like_a/b/a_fold"/>
</dbReference>
<comment type="cofactor">
    <cofactor evidence="13">
        <name>Zn(2+)</name>
        <dbReference type="ChEBI" id="CHEBI:29105"/>
    </cofactor>
    <text evidence="13">Binds 1 zinc ion per subunit.</text>
</comment>
<comment type="subcellular location">
    <subcellularLocation>
        <location evidence="1 13">Cytoplasm</location>
    </subcellularLocation>
</comment>
<keyword evidence="4 13" id="KW-0963">Cytoplasm</keyword>
<dbReference type="PANTHER" id="PTHR10890:SF3">
    <property type="entry name" value="CYSTEINE--TRNA LIGASE, CYTOPLASMIC"/>
    <property type="match status" value="1"/>
</dbReference>
<evidence type="ECO:0000256" key="10">
    <source>
        <dbReference type="ARBA" id="ARBA00022917"/>
    </source>
</evidence>
<evidence type="ECO:0000256" key="1">
    <source>
        <dbReference type="ARBA" id="ARBA00004496"/>
    </source>
</evidence>
<evidence type="ECO:0000256" key="13">
    <source>
        <dbReference type="HAMAP-Rule" id="MF_00041"/>
    </source>
</evidence>
<dbReference type="PRINTS" id="PR00983">
    <property type="entry name" value="TRNASYNTHCYS"/>
</dbReference>
<keyword evidence="10 13" id="KW-0648">Protein biosynthesis</keyword>
<feature type="coiled-coil region" evidence="14">
    <location>
        <begin position="412"/>
        <end position="444"/>
    </location>
</feature>
<comment type="subunit">
    <text evidence="3 13">Monomer.</text>
</comment>
<comment type="similarity">
    <text evidence="2 13">Belongs to the class-I aminoacyl-tRNA synthetase family.</text>
</comment>
<dbReference type="InterPro" id="IPR015803">
    <property type="entry name" value="Cys-tRNA-ligase"/>
</dbReference>
<dbReference type="SMART" id="SM00840">
    <property type="entry name" value="DALR_2"/>
    <property type="match status" value="1"/>
</dbReference>
<dbReference type="InterPro" id="IPR015273">
    <property type="entry name" value="Cys-tRNA-synt_Ia_DALR"/>
</dbReference>
<proteinExistence type="inferred from homology"/>
<dbReference type="InterPro" id="IPR024909">
    <property type="entry name" value="Cys-tRNA/MSH_ligase"/>
</dbReference>
<dbReference type="Gene3D" id="1.20.120.1910">
    <property type="entry name" value="Cysteine-tRNA ligase, C-terminal anti-codon recognition domain"/>
    <property type="match status" value="1"/>
</dbReference>
<dbReference type="PANTHER" id="PTHR10890">
    <property type="entry name" value="CYSTEINYL-TRNA SYNTHETASE"/>
    <property type="match status" value="1"/>
</dbReference>
<dbReference type="NCBIfam" id="TIGR00435">
    <property type="entry name" value="cysS"/>
    <property type="match status" value="1"/>
</dbReference>
<keyword evidence="6 13" id="KW-0479">Metal-binding</keyword>
<protein>
    <recommendedName>
        <fullName evidence="13">Cysteine--tRNA ligase</fullName>
        <ecNumber evidence="13">6.1.1.16</ecNumber>
    </recommendedName>
    <alternativeName>
        <fullName evidence="13">Cysteinyl-tRNA synthetase</fullName>
        <shortName evidence="13">CysRS</shortName>
    </alternativeName>
</protein>
<dbReference type="InterPro" id="IPR032678">
    <property type="entry name" value="tRNA-synt_1_cat_dom"/>
</dbReference>
<feature type="binding site" evidence="13">
    <location>
        <position position="213"/>
    </location>
    <ligand>
        <name>Zn(2+)</name>
        <dbReference type="ChEBI" id="CHEBI:29105"/>
    </ligand>
</feature>
<dbReference type="Pfam" id="PF01406">
    <property type="entry name" value="tRNA-synt_1e"/>
    <property type="match status" value="1"/>
</dbReference>
<dbReference type="HAMAP" id="MF_00041">
    <property type="entry name" value="Cys_tRNA_synth"/>
    <property type="match status" value="1"/>
</dbReference>
<evidence type="ECO:0000256" key="6">
    <source>
        <dbReference type="ARBA" id="ARBA00022723"/>
    </source>
</evidence>
<dbReference type="SUPFAM" id="SSF47323">
    <property type="entry name" value="Anticodon-binding domain of a subclass of class I aminoacyl-tRNA synthetases"/>
    <property type="match status" value="1"/>
</dbReference>
<dbReference type="RefSeq" id="WP_252780438.1">
    <property type="nucleotide sequence ID" value="NZ_CP097478.1"/>
</dbReference>
<feature type="domain" description="Cysteinyl-tRNA synthetase class Ia DALR" evidence="15">
    <location>
        <begin position="357"/>
        <end position="420"/>
    </location>
</feature>
<evidence type="ECO:0000256" key="3">
    <source>
        <dbReference type="ARBA" id="ARBA00011245"/>
    </source>
</evidence>
<dbReference type="Pfam" id="PF23493">
    <property type="entry name" value="CysS_C"/>
    <property type="match status" value="1"/>
</dbReference>
<keyword evidence="11 13" id="KW-0030">Aminoacyl-tRNA synthetase</keyword>
<keyword evidence="17" id="KW-1185">Reference proteome</keyword>
<dbReference type="InterPro" id="IPR009080">
    <property type="entry name" value="tRNAsynth_Ia_anticodon-bd"/>
</dbReference>
<dbReference type="InterPro" id="IPR056411">
    <property type="entry name" value="CysS_C"/>
</dbReference>
<reference evidence="16" key="1">
    <citation type="submission" date="2022-05" db="EMBL/GenBank/DDBJ databases">
        <authorList>
            <person name="Oliphant S.A."/>
            <person name="Watson-Haigh N.S."/>
            <person name="Sumby K.M."/>
            <person name="Gardner J.M."/>
            <person name="Jiranek V."/>
        </authorList>
    </citation>
    <scope>NUCLEOTIDE SEQUENCE</scope>
    <source>
        <strain evidence="16">Ru20-1</strain>
    </source>
</reference>
<evidence type="ECO:0000259" key="15">
    <source>
        <dbReference type="SMART" id="SM00840"/>
    </source>
</evidence>
<evidence type="ECO:0000256" key="9">
    <source>
        <dbReference type="ARBA" id="ARBA00022840"/>
    </source>
</evidence>
<evidence type="ECO:0000313" key="16">
    <source>
        <dbReference type="EMBL" id="USS93573.1"/>
    </source>
</evidence>
<dbReference type="EC" id="6.1.1.16" evidence="13"/>
<evidence type="ECO:0000256" key="7">
    <source>
        <dbReference type="ARBA" id="ARBA00022741"/>
    </source>
</evidence>
<keyword evidence="7 13" id="KW-0547">Nucleotide-binding</keyword>
<name>A0ABY5C7I6_9LACO</name>
<keyword evidence="14" id="KW-0175">Coiled coil</keyword>
<feature type="binding site" evidence="13">
    <location>
        <position position="29"/>
    </location>
    <ligand>
        <name>Zn(2+)</name>
        <dbReference type="ChEBI" id="CHEBI:29105"/>
    </ligand>
</feature>
<dbReference type="Proteomes" id="UP001057532">
    <property type="component" value="Chromosome"/>
</dbReference>
<feature type="binding site" evidence="13">
    <location>
        <position position="238"/>
    </location>
    <ligand>
        <name>Zn(2+)</name>
        <dbReference type="ChEBI" id="CHEBI:29105"/>
    </ligand>
</feature>
<comment type="catalytic activity">
    <reaction evidence="12 13">
        <text>tRNA(Cys) + L-cysteine + ATP = L-cysteinyl-tRNA(Cys) + AMP + diphosphate</text>
        <dbReference type="Rhea" id="RHEA:17773"/>
        <dbReference type="Rhea" id="RHEA-COMP:9661"/>
        <dbReference type="Rhea" id="RHEA-COMP:9679"/>
        <dbReference type="ChEBI" id="CHEBI:30616"/>
        <dbReference type="ChEBI" id="CHEBI:33019"/>
        <dbReference type="ChEBI" id="CHEBI:35235"/>
        <dbReference type="ChEBI" id="CHEBI:78442"/>
        <dbReference type="ChEBI" id="CHEBI:78517"/>
        <dbReference type="ChEBI" id="CHEBI:456215"/>
        <dbReference type="EC" id="6.1.1.16"/>
    </reaction>
</comment>
<evidence type="ECO:0000256" key="8">
    <source>
        <dbReference type="ARBA" id="ARBA00022833"/>
    </source>
</evidence>
<organism evidence="16 17">
    <name type="scientific">Fructilactobacillus ixorae</name>
    <dbReference type="NCBI Taxonomy" id="1750535"/>
    <lineage>
        <taxon>Bacteria</taxon>
        <taxon>Bacillati</taxon>
        <taxon>Bacillota</taxon>
        <taxon>Bacilli</taxon>
        <taxon>Lactobacillales</taxon>
        <taxon>Lactobacillaceae</taxon>
        <taxon>Fructilactobacillus</taxon>
    </lineage>
</organism>
<gene>
    <name evidence="13 16" type="primary">cysS</name>
    <name evidence="16" type="ORF">M8332_01600</name>
</gene>
<feature type="short sequence motif" description="'HIGH' region" evidence="13">
    <location>
        <begin position="31"/>
        <end position="41"/>
    </location>
</feature>
<feature type="short sequence motif" description="'KMSKS' region" evidence="13">
    <location>
        <begin position="272"/>
        <end position="276"/>
    </location>
</feature>
<dbReference type="CDD" id="cd00672">
    <property type="entry name" value="CysRS_core"/>
    <property type="match status" value="1"/>
</dbReference>
<keyword evidence="8 13" id="KW-0862">Zinc</keyword>
<evidence type="ECO:0000256" key="14">
    <source>
        <dbReference type="SAM" id="Coils"/>
    </source>
</evidence>
<accession>A0ABY5C7I6</accession>
<keyword evidence="9 13" id="KW-0067">ATP-binding</keyword>
<evidence type="ECO:0000256" key="11">
    <source>
        <dbReference type="ARBA" id="ARBA00023146"/>
    </source>
</evidence>
<evidence type="ECO:0000256" key="2">
    <source>
        <dbReference type="ARBA" id="ARBA00005594"/>
    </source>
</evidence>
<evidence type="ECO:0000256" key="4">
    <source>
        <dbReference type="ARBA" id="ARBA00022490"/>
    </source>
</evidence>